<organism evidence="4 5">
    <name type="scientific">Alienimonas californiensis</name>
    <dbReference type="NCBI Taxonomy" id="2527989"/>
    <lineage>
        <taxon>Bacteria</taxon>
        <taxon>Pseudomonadati</taxon>
        <taxon>Planctomycetota</taxon>
        <taxon>Planctomycetia</taxon>
        <taxon>Planctomycetales</taxon>
        <taxon>Planctomycetaceae</taxon>
        <taxon>Alienimonas</taxon>
    </lineage>
</organism>
<dbReference type="GO" id="GO:0005886">
    <property type="term" value="C:plasma membrane"/>
    <property type="evidence" value="ECO:0007669"/>
    <property type="project" value="TreeGrafter"/>
</dbReference>
<dbReference type="Proteomes" id="UP000318741">
    <property type="component" value="Chromosome"/>
</dbReference>
<feature type="transmembrane region" description="Helical" evidence="3">
    <location>
        <begin position="31"/>
        <end position="51"/>
    </location>
</feature>
<evidence type="ECO:0000256" key="2">
    <source>
        <dbReference type="SAM" id="MobiDB-lite"/>
    </source>
</evidence>
<feature type="region of interest" description="Disordered" evidence="2">
    <location>
        <begin position="1"/>
        <end position="24"/>
    </location>
</feature>
<dbReference type="Pfam" id="PF01312">
    <property type="entry name" value="Bac_export_2"/>
    <property type="match status" value="1"/>
</dbReference>
<dbReference type="PANTHER" id="PTHR30531">
    <property type="entry name" value="FLAGELLAR BIOSYNTHETIC PROTEIN FLHB"/>
    <property type="match status" value="1"/>
</dbReference>
<dbReference type="EMBL" id="CP036265">
    <property type="protein sequence ID" value="QDT17624.1"/>
    <property type="molecule type" value="Genomic_DNA"/>
</dbReference>
<accession>A0A517PE24</accession>
<feature type="compositionally biased region" description="Basic and acidic residues" evidence="2">
    <location>
        <begin position="221"/>
        <end position="237"/>
    </location>
</feature>
<dbReference type="PANTHER" id="PTHR30531:SF12">
    <property type="entry name" value="FLAGELLAR BIOSYNTHETIC PROTEIN FLHB"/>
    <property type="match status" value="1"/>
</dbReference>
<feature type="region of interest" description="Disordered" evidence="2">
    <location>
        <begin position="221"/>
        <end position="241"/>
    </location>
</feature>
<dbReference type="AlphaFoldDB" id="A0A517PE24"/>
<sequence length="354" mass="37762">MGDDQEKTEDPTEQKRREAREQGQIAKSADVTAAAVLGAAAALLWIGGIGLSDKLAGLLDLSLRDVTVTFSASDANARAAAITAFLATALFPGLVALGLASAAGMLGQFGVLISPQALAPKWSRVNPISGFGRLMNARAVARLGGGVAKLLVLTGVSGLVMSSWMPDLIGMVAAGPAVLLGRVHAALAALGAWLAAALALLALSDYLFQRWQHERDLKMTKQQVRDEMKNQDGDPTVKGRRREAHRKLAAARDLSHVADADVVLTNPTHYSIALKYEEHMPAPQVVAKGVDEVAFRIRELAKQHNVPILERPALARQLWREVKVGRTVPPDLYGALAEVMAFVYRLTGKAAPKV</sequence>
<dbReference type="OrthoDB" id="9807950at2"/>
<evidence type="ECO:0000256" key="3">
    <source>
        <dbReference type="SAM" id="Phobius"/>
    </source>
</evidence>
<dbReference type="PRINTS" id="PR00950">
    <property type="entry name" value="TYPE3IMSPROT"/>
</dbReference>
<dbReference type="GO" id="GO:0009306">
    <property type="term" value="P:protein secretion"/>
    <property type="evidence" value="ECO:0007669"/>
    <property type="project" value="InterPro"/>
</dbReference>
<keyword evidence="4" id="KW-0969">Cilium</keyword>
<dbReference type="Gene3D" id="3.40.1690.10">
    <property type="entry name" value="secretion proteins EscU"/>
    <property type="match status" value="1"/>
</dbReference>
<feature type="transmembrane region" description="Helical" evidence="3">
    <location>
        <begin position="143"/>
        <end position="165"/>
    </location>
</feature>
<dbReference type="KEGG" id="acaf:CA12_37530"/>
<protein>
    <submittedName>
        <fullName evidence="4">Flagellar biosynthetic protein FlhB</fullName>
    </submittedName>
</protein>
<keyword evidence="3" id="KW-0472">Membrane</keyword>
<keyword evidence="4" id="KW-0282">Flagellum</keyword>
<keyword evidence="3" id="KW-1133">Transmembrane helix</keyword>
<feature type="transmembrane region" description="Helical" evidence="3">
    <location>
        <begin position="79"/>
        <end position="100"/>
    </location>
</feature>
<evidence type="ECO:0000313" key="5">
    <source>
        <dbReference type="Proteomes" id="UP000318741"/>
    </source>
</evidence>
<comment type="similarity">
    <text evidence="1">Belongs to the type III secretion exporter family.</text>
</comment>
<evidence type="ECO:0000313" key="4">
    <source>
        <dbReference type="EMBL" id="QDT17624.1"/>
    </source>
</evidence>
<keyword evidence="3" id="KW-0812">Transmembrane</keyword>
<gene>
    <name evidence="4" type="primary">flhB</name>
    <name evidence="4" type="ORF">CA12_37530</name>
</gene>
<dbReference type="InterPro" id="IPR006135">
    <property type="entry name" value="T3SS_substrate_exporter"/>
</dbReference>
<reference evidence="4 5" key="1">
    <citation type="submission" date="2019-02" db="EMBL/GenBank/DDBJ databases">
        <title>Deep-cultivation of Planctomycetes and their phenomic and genomic characterization uncovers novel biology.</title>
        <authorList>
            <person name="Wiegand S."/>
            <person name="Jogler M."/>
            <person name="Boedeker C."/>
            <person name="Pinto D."/>
            <person name="Vollmers J."/>
            <person name="Rivas-Marin E."/>
            <person name="Kohn T."/>
            <person name="Peeters S.H."/>
            <person name="Heuer A."/>
            <person name="Rast P."/>
            <person name="Oberbeckmann S."/>
            <person name="Bunk B."/>
            <person name="Jeske O."/>
            <person name="Meyerdierks A."/>
            <person name="Storesund J.E."/>
            <person name="Kallscheuer N."/>
            <person name="Luecker S."/>
            <person name="Lage O.M."/>
            <person name="Pohl T."/>
            <person name="Merkel B.J."/>
            <person name="Hornburger P."/>
            <person name="Mueller R.-W."/>
            <person name="Bruemmer F."/>
            <person name="Labrenz M."/>
            <person name="Spormann A.M."/>
            <person name="Op den Camp H."/>
            <person name="Overmann J."/>
            <person name="Amann R."/>
            <person name="Jetten M.S.M."/>
            <person name="Mascher T."/>
            <person name="Medema M.H."/>
            <person name="Devos D.P."/>
            <person name="Kaster A.-K."/>
            <person name="Ovreas L."/>
            <person name="Rohde M."/>
            <person name="Galperin M.Y."/>
            <person name="Jogler C."/>
        </authorList>
    </citation>
    <scope>NUCLEOTIDE SEQUENCE [LARGE SCALE GENOMIC DNA]</scope>
    <source>
        <strain evidence="4 5">CA12</strain>
    </source>
</reference>
<feature type="transmembrane region" description="Helical" evidence="3">
    <location>
        <begin position="185"/>
        <end position="208"/>
    </location>
</feature>
<dbReference type="RefSeq" id="WP_145360526.1">
    <property type="nucleotide sequence ID" value="NZ_CP036265.1"/>
</dbReference>
<dbReference type="InterPro" id="IPR029025">
    <property type="entry name" value="T3SS_substrate_exporter_C"/>
</dbReference>
<keyword evidence="4" id="KW-0966">Cell projection</keyword>
<feature type="compositionally biased region" description="Basic and acidic residues" evidence="2">
    <location>
        <begin position="1"/>
        <end position="21"/>
    </location>
</feature>
<keyword evidence="5" id="KW-1185">Reference proteome</keyword>
<dbReference type="SUPFAM" id="SSF160544">
    <property type="entry name" value="EscU C-terminal domain-like"/>
    <property type="match status" value="1"/>
</dbReference>
<proteinExistence type="inferred from homology"/>
<name>A0A517PE24_9PLAN</name>
<evidence type="ECO:0000256" key="1">
    <source>
        <dbReference type="ARBA" id="ARBA00010690"/>
    </source>
</evidence>